<accession>A0A2S9QL78</accession>
<gene>
    <name evidence="10" type="ORF">B4915_12775</name>
</gene>
<dbReference type="PANTHER" id="PTHR43821">
    <property type="entry name" value="NAD(P)H NITROREDUCTASE YDJA-RELATED"/>
    <property type="match status" value="1"/>
</dbReference>
<proteinExistence type="inferred from homology"/>
<keyword evidence="6" id="KW-0560">Oxidoreductase</keyword>
<name>A0A2S9QL78_9MICO</name>
<evidence type="ECO:0000256" key="1">
    <source>
        <dbReference type="ARBA" id="ARBA00001917"/>
    </source>
</evidence>
<organism evidence="10 11">
    <name type="scientific">Leucobacter massiliensis</name>
    <dbReference type="NCBI Taxonomy" id="1686285"/>
    <lineage>
        <taxon>Bacteria</taxon>
        <taxon>Bacillati</taxon>
        <taxon>Actinomycetota</taxon>
        <taxon>Actinomycetes</taxon>
        <taxon>Micrococcales</taxon>
        <taxon>Microbacteriaceae</taxon>
        <taxon>Leucobacter</taxon>
    </lineage>
</organism>
<keyword evidence="3" id="KW-0285">Flavoprotein</keyword>
<comment type="cofactor">
    <cofactor evidence="1">
        <name>FMN</name>
        <dbReference type="ChEBI" id="CHEBI:58210"/>
    </cofactor>
</comment>
<evidence type="ECO:0000256" key="8">
    <source>
        <dbReference type="SAM" id="MobiDB-lite"/>
    </source>
</evidence>
<dbReference type="CDD" id="cd02135">
    <property type="entry name" value="YdjA-like"/>
    <property type="match status" value="1"/>
</dbReference>
<evidence type="ECO:0000313" key="10">
    <source>
        <dbReference type="EMBL" id="PRI10341.1"/>
    </source>
</evidence>
<keyword evidence="7" id="KW-0520">NAD</keyword>
<dbReference type="OrthoDB" id="3268470at2"/>
<dbReference type="EMBL" id="MWZD01000022">
    <property type="protein sequence ID" value="PRI10341.1"/>
    <property type="molecule type" value="Genomic_DNA"/>
</dbReference>
<dbReference type="SUPFAM" id="SSF55469">
    <property type="entry name" value="FMN-dependent nitroreductase-like"/>
    <property type="match status" value="1"/>
</dbReference>
<evidence type="ECO:0000256" key="3">
    <source>
        <dbReference type="ARBA" id="ARBA00022630"/>
    </source>
</evidence>
<dbReference type="InterPro" id="IPR052530">
    <property type="entry name" value="NAD(P)H_nitroreductase"/>
</dbReference>
<evidence type="ECO:0000259" key="9">
    <source>
        <dbReference type="Pfam" id="PF00881"/>
    </source>
</evidence>
<evidence type="ECO:0000256" key="2">
    <source>
        <dbReference type="ARBA" id="ARBA00007118"/>
    </source>
</evidence>
<dbReference type="Pfam" id="PF00881">
    <property type="entry name" value="Nitroreductase"/>
    <property type="match status" value="1"/>
</dbReference>
<keyword evidence="5" id="KW-0521">NADP</keyword>
<evidence type="ECO:0000256" key="7">
    <source>
        <dbReference type="ARBA" id="ARBA00023027"/>
    </source>
</evidence>
<dbReference type="InterPro" id="IPR000415">
    <property type="entry name" value="Nitroreductase-like"/>
</dbReference>
<sequence length="255" mass="27747">MQVEPGFRARGRFRTGCPRPGRPASGRHESPSRTAYTGPDRSRAPGGRHAPRSAPTAPRRPHATRRSAHPNGAAVTGPAFEALRLRRSHSKHTDEAPSRAELEELLSAMSSVADHSSLRPWRIIELRGEARARLGEGLAKAAGGDREKYVAKAKRSPLVLVIVVSPRASGKVPLWEQEAVASGVAHYLGLLLHEAGWGSIWKSGSAARDRAVRKALGVKKPEYLLGWLYVGGIPERDRKPKPRKPLDASRHLTAL</sequence>
<dbReference type="InterPro" id="IPR026021">
    <property type="entry name" value="YdjA-like"/>
</dbReference>
<comment type="similarity">
    <text evidence="2">Belongs to the nitroreductase family.</text>
</comment>
<evidence type="ECO:0000256" key="4">
    <source>
        <dbReference type="ARBA" id="ARBA00022643"/>
    </source>
</evidence>
<feature type="domain" description="Nitroreductase" evidence="9">
    <location>
        <begin position="84"/>
        <end position="231"/>
    </location>
</feature>
<feature type="region of interest" description="Disordered" evidence="8">
    <location>
        <begin position="1"/>
        <end position="76"/>
    </location>
</feature>
<evidence type="ECO:0000256" key="6">
    <source>
        <dbReference type="ARBA" id="ARBA00023002"/>
    </source>
</evidence>
<dbReference type="Gene3D" id="3.40.109.10">
    <property type="entry name" value="NADH Oxidase"/>
    <property type="match status" value="1"/>
</dbReference>
<feature type="compositionally biased region" description="Basic residues" evidence="8">
    <location>
        <begin position="59"/>
        <end position="68"/>
    </location>
</feature>
<keyword evidence="4" id="KW-0288">FMN</keyword>
<dbReference type="AlphaFoldDB" id="A0A2S9QL78"/>
<protein>
    <recommendedName>
        <fullName evidence="9">Nitroreductase domain-containing protein</fullName>
    </recommendedName>
</protein>
<dbReference type="GO" id="GO:0016491">
    <property type="term" value="F:oxidoreductase activity"/>
    <property type="evidence" value="ECO:0007669"/>
    <property type="project" value="UniProtKB-KW"/>
</dbReference>
<dbReference type="PANTHER" id="PTHR43821:SF1">
    <property type="entry name" value="NAD(P)H NITROREDUCTASE YDJA-RELATED"/>
    <property type="match status" value="1"/>
</dbReference>
<comment type="caution">
    <text evidence="10">The sequence shown here is derived from an EMBL/GenBank/DDBJ whole genome shotgun (WGS) entry which is preliminary data.</text>
</comment>
<evidence type="ECO:0000256" key="5">
    <source>
        <dbReference type="ARBA" id="ARBA00022857"/>
    </source>
</evidence>
<dbReference type="InterPro" id="IPR029479">
    <property type="entry name" value="Nitroreductase"/>
</dbReference>
<dbReference type="Proteomes" id="UP000238650">
    <property type="component" value="Unassembled WGS sequence"/>
</dbReference>
<evidence type="ECO:0000313" key="11">
    <source>
        <dbReference type="Proteomes" id="UP000238650"/>
    </source>
</evidence>
<keyword evidence="11" id="KW-1185">Reference proteome</keyword>
<reference evidence="10 11" key="1">
    <citation type="journal article" date="2017" name="New Microbes New Infect">
        <title>Genome sequence of 'Leucobacter massiliensis' sp. nov. isolated from human pharynx after travel to the 2014 Hajj.</title>
        <authorList>
            <person name="Leangapichart T."/>
            <person name="Gautret P."/>
            <person name="Nguyen T.T."/>
            <person name="Armstrong N."/>
            <person name="Rolain J.M."/>
        </authorList>
    </citation>
    <scope>NUCLEOTIDE SEQUENCE [LARGE SCALE GENOMIC DNA]</scope>
    <source>
        <strain evidence="10 11">122RC15</strain>
    </source>
</reference>